<dbReference type="InterPro" id="IPR041698">
    <property type="entry name" value="Methyltransf_25"/>
</dbReference>
<sequence length="191" mass="22012">MKIENIKRWARFNMHYLGKPRWDTGITPPEVLEFLRTHKPGRALDLGCGTGTNLLTLARAGWRVTGVEFALIAWREARRKLRGQAGLESLYLDSVAEVDYLQPPFDLILDIGCFHSLPPEEKAKYRHQIERLLAPGGTYLLYGFMKTPERPRGMTEKNLAEFDKFLELKSRQDGTDHGQRPSVWLEYIKKA</sequence>
<organism evidence="2 3">
    <name type="scientific">Pelolinea submarina</name>
    <dbReference type="NCBI Taxonomy" id="913107"/>
    <lineage>
        <taxon>Bacteria</taxon>
        <taxon>Bacillati</taxon>
        <taxon>Chloroflexota</taxon>
        <taxon>Anaerolineae</taxon>
        <taxon>Anaerolineales</taxon>
        <taxon>Anaerolineaceae</taxon>
        <taxon>Pelolinea</taxon>
    </lineage>
</organism>
<dbReference type="EMBL" id="QUMS01000001">
    <property type="protein sequence ID" value="REG10204.1"/>
    <property type="molecule type" value="Genomic_DNA"/>
</dbReference>
<reference evidence="2 3" key="1">
    <citation type="submission" date="2018-08" db="EMBL/GenBank/DDBJ databases">
        <title>Genomic Encyclopedia of Type Strains, Phase IV (KMG-IV): sequencing the most valuable type-strain genomes for metagenomic binning, comparative biology and taxonomic classification.</title>
        <authorList>
            <person name="Goeker M."/>
        </authorList>
    </citation>
    <scope>NUCLEOTIDE SEQUENCE [LARGE SCALE GENOMIC DNA]</scope>
    <source>
        <strain evidence="2 3">DSM 23923</strain>
    </source>
</reference>
<dbReference type="InterPro" id="IPR029063">
    <property type="entry name" value="SAM-dependent_MTases_sf"/>
</dbReference>
<dbReference type="OrthoDB" id="9804312at2"/>
<dbReference type="Proteomes" id="UP000256388">
    <property type="component" value="Unassembled WGS sequence"/>
</dbReference>
<dbReference type="AlphaFoldDB" id="A0A347ZV79"/>
<accession>A0A347ZV79</accession>
<dbReference type="SUPFAM" id="SSF53335">
    <property type="entry name" value="S-adenosyl-L-methionine-dependent methyltransferases"/>
    <property type="match status" value="1"/>
</dbReference>
<dbReference type="PANTHER" id="PTHR43464:SF23">
    <property type="entry name" value="JUVENILE HORMONE ACID O-METHYLTRANSFERASE"/>
    <property type="match status" value="1"/>
</dbReference>
<feature type="domain" description="Methyltransferase" evidence="1">
    <location>
        <begin position="44"/>
        <end position="137"/>
    </location>
</feature>
<evidence type="ECO:0000259" key="1">
    <source>
        <dbReference type="Pfam" id="PF13649"/>
    </source>
</evidence>
<dbReference type="RefSeq" id="WP_116223399.1">
    <property type="nucleotide sequence ID" value="NZ_AP018437.1"/>
</dbReference>
<proteinExistence type="predicted"/>
<keyword evidence="3" id="KW-1185">Reference proteome</keyword>
<dbReference type="Pfam" id="PF13649">
    <property type="entry name" value="Methyltransf_25"/>
    <property type="match status" value="1"/>
</dbReference>
<dbReference type="GO" id="GO:0032259">
    <property type="term" value="P:methylation"/>
    <property type="evidence" value="ECO:0007669"/>
    <property type="project" value="UniProtKB-KW"/>
</dbReference>
<dbReference type="Gene3D" id="3.40.50.150">
    <property type="entry name" value="Vaccinia Virus protein VP39"/>
    <property type="match status" value="1"/>
</dbReference>
<gene>
    <name evidence="2" type="ORF">DFR64_0055</name>
</gene>
<dbReference type="CDD" id="cd02440">
    <property type="entry name" value="AdoMet_MTases"/>
    <property type="match status" value="1"/>
</dbReference>
<keyword evidence="2" id="KW-0808">Transferase</keyword>
<dbReference type="PANTHER" id="PTHR43464">
    <property type="entry name" value="METHYLTRANSFERASE"/>
    <property type="match status" value="1"/>
</dbReference>
<keyword evidence="2" id="KW-0489">Methyltransferase</keyword>
<dbReference type="GO" id="GO:0010420">
    <property type="term" value="F:polyprenyldihydroxybenzoate methyltransferase activity"/>
    <property type="evidence" value="ECO:0007669"/>
    <property type="project" value="TreeGrafter"/>
</dbReference>
<evidence type="ECO:0000313" key="2">
    <source>
        <dbReference type="EMBL" id="REG10204.1"/>
    </source>
</evidence>
<evidence type="ECO:0000313" key="3">
    <source>
        <dbReference type="Proteomes" id="UP000256388"/>
    </source>
</evidence>
<name>A0A347ZV79_9CHLR</name>
<protein>
    <submittedName>
        <fullName evidence="2">Methyltransferase family protein</fullName>
    </submittedName>
</protein>
<comment type="caution">
    <text evidence="2">The sequence shown here is derived from an EMBL/GenBank/DDBJ whole genome shotgun (WGS) entry which is preliminary data.</text>
</comment>